<evidence type="ECO:0000313" key="3">
    <source>
        <dbReference type="Proteomes" id="UP000610527"/>
    </source>
</evidence>
<name>A0ABX2LLK8_9STAP</name>
<organism evidence="2 3">
    <name type="scientific">Staphylococcus borealis</name>
    <dbReference type="NCBI Taxonomy" id="2742203"/>
    <lineage>
        <taxon>Bacteria</taxon>
        <taxon>Bacillati</taxon>
        <taxon>Bacillota</taxon>
        <taxon>Bacilli</taxon>
        <taxon>Bacillales</taxon>
        <taxon>Staphylococcaceae</taxon>
        <taxon>Staphylococcus</taxon>
    </lineage>
</organism>
<dbReference type="SUPFAM" id="SSF55136">
    <property type="entry name" value="Probable bacterial effector-binding domain"/>
    <property type="match status" value="1"/>
</dbReference>
<evidence type="ECO:0000313" key="2">
    <source>
        <dbReference type="EMBL" id="NUI81394.1"/>
    </source>
</evidence>
<dbReference type="PANTHER" id="PTHR36444:SF3">
    <property type="entry name" value="TRANSCRIPTIONAL ACTIVATOR, PUTATIVE-RELATED"/>
    <property type="match status" value="1"/>
</dbReference>
<keyword evidence="3" id="KW-1185">Reference proteome</keyword>
<sequence>MTMQYRFEHLGEVQLIGVLREYTTGEAMQQDIPAFWQEMNETGVVKALTQYSNQTLTGLLGVIIPRENRIDYFIGISHDGLNNNDSNFEAIKLMSHNYVVIDAKGRVPEAIKAVMPKIYTELLPQAAFKTIQAPMFEHYLPGNTQSPDYITEIWMPIKE</sequence>
<gene>
    <name evidence="2" type="ORF">HUN84_01280</name>
</gene>
<dbReference type="InterPro" id="IPR029442">
    <property type="entry name" value="GyrI-like"/>
</dbReference>
<reference evidence="2 3" key="1">
    <citation type="submission" date="2020-06" db="EMBL/GenBank/DDBJ databases">
        <title>Staphylococcus borealis sp. nov. -A novel member of the Staphylococcaceae family isolated from skin and blood in humans.</title>
        <authorList>
            <person name="Pain M."/>
            <person name="Wolden R."/>
            <person name="Jaen-Luchoro D."/>
            <person name="Salva-Serra F."/>
            <person name="Iglesias B.P."/>
            <person name="Karlsson R."/>
            <person name="Klingenberg C."/>
            <person name="Cavanagh J.P."/>
        </authorList>
    </citation>
    <scope>NUCLEOTIDE SEQUENCE [LARGE SCALE GENOMIC DNA]</scope>
    <source>
        <strain evidence="2 3">58-22</strain>
    </source>
</reference>
<dbReference type="RefSeq" id="WP_053028724.1">
    <property type="nucleotide sequence ID" value="NZ_CUEE01000001.1"/>
</dbReference>
<dbReference type="SMART" id="SM00871">
    <property type="entry name" value="AraC_E_bind"/>
    <property type="match status" value="1"/>
</dbReference>
<protein>
    <submittedName>
        <fullName evidence="2">AraC family transcriptional regulator</fullName>
    </submittedName>
</protein>
<accession>A0ABX2LLK8</accession>
<dbReference type="InterPro" id="IPR011256">
    <property type="entry name" value="Reg_factor_effector_dom_sf"/>
</dbReference>
<dbReference type="InterPro" id="IPR053182">
    <property type="entry name" value="YobU-like_regulator"/>
</dbReference>
<dbReference type="PANTHER" id="PTHR36444">
    <property type="entry name" value="TRANSCRIPTIONAL REGULATOR PROTEIN YOBU-RELATED"/>
    <property type="match status" value="1"/>
</dbReference>
<feature type="domain" description="AraC effector-binding" evidence="1">
    <location>
        <begin position="3"/>
        <end position="158"/>
    </location>
</feature>
<dbReference type="GeneID" id="74185225"/>
<comment type="caution">
    <text evidence="2">The sequence shown here is derived from an EMBL/GenBank/DDBJ whole genome shotgun (WGS) entry which is preliminary data.</text>
</comment>
<dbReference type="Pfam" id="PF06445">
    <property type="entry name" value="GyrI-like"/>
    <property type="match status" value="1"/>
</dbReference>
<evidence type="ECO:0000259" key="1">
    <source>
        <dbReference type="SMART" id="SM00871"/>
    </source>
</evidence>
<dbReference type="Proteomes" id="UP000610527">
    <property type="component" value="Unassembled WGS sequence"/>
</dbReference>
<dbReference type="Gene3D" id="3.20.80.10">
    <property type="entry name" value="Regulatory factor, effector binding domain"/>
    <property type="match status" value="1"/>
</dbReference>
<proteinExistence type="predicted"/>
<dbReference type="EMBL" id="JABVEG010000001">
    <property type="protein sequence ID" value="NUI81394.1"/>
    <property type="molecule type" value="Genomic_DNA"/>
</dbReference>
<dbReference type="InterPro" id="IPR010499">
    <property type="entry name" value="AraC_E-bd"/>
</dbReference>